<protein>
    <submittedName>
        <fullName evidence="2">Uncharacterized protein</fullName>
    </submittedName>
</protein>
<feature type="compositionally biased region" description="Low complexity" evidence="1">
    <location>
        <begin position="56"/>
        <end position="71"/>
    </location>
</feature>
<proteinExistence type="predicted"/>
<gene>
    <name evidence="2" type="ORF">Esi_0501_0015</name>
</gene>
<dbReference type="Proteomes" id="UP000002630">
    <property type="component" value="Linkage Group LG05"/>
</dbReference>
<name>D7G3B3_ECTSI</name>
<evidence type="ECO:0000313" key="3">
    <source>
        <dbReference type="Proteomes" id="UP000002630"/>
    </source>
</evidence>
<dbReference type="AlphaFoldDB" id="D7G3B3"/>
<keyword evidence="3" id="KW-1185">Reference proteome</keyword>
<dbReference type="EMBL" id="FN649730">
    <property type="protein sequence ID" value="CBJ33507.1"/>
    <property type="molecule type" value="Genomic_DNA"/>
</dbReference>
<feature type="compositionally biased region" description="Polar residues" evidence="1">
    <location>
        <begin position="102"/>
        <end position="114"/>
    </location>
</feature>
<evidence type="ECO:0000313" key="2">
    <source>
        <dbReference type="EMBL" id="CBJ33507.1"/>
    </source>
</evidence>
<accession>D7G3B3</accession>
<evidence type="ECO:0000256" key="1">
    <source>
        <dbReference type="SAM" id="MobiDB-lite"/>
    </source>
</evidence>
<sequence>MVIVEDSGDWDTERKTDPRDMLFGRVFGGLPNGRLGRRSIKAGGSAGNSVLRVDPVTEPSTPSSSSADLTSFNTFPRSEGWSAASRGQEAAAWPGQSHRQRSFSGRSQRPREQQVNLADSAAWLFIVGPVLGEGTGVLGGGAVAAAVLDAPVPVSASVDNTAGGRGGRGGRGGGAKDAPASRTTNGFVSWFRSPRSPSPGTGRMCRAMRAVSATLSSLVCPCFERMYDYDNDDDGQSDTCRERE</sequence>
<dbReference type="OrthoDB" id="231689at2759"/>
<dbReference type="EMBL" id="FN648710">
    <property type="protein sequence ID" value="CBJ33507.1"/>
    <property type="molecule type" value="Genomic_DNA"/>
</dbReference>
<reference evidence="2 3" key="1">
    <citation type="journal article" date="2010" name="Nature">
        <title>The Ectocarpus genome and the independent evolution of multicellularity in brown algae.</title>
        <authorList>
            <person name="Cock J.M."/>
            <person name="Sterck L."/>
            <person name="Rouze P."/>
            <person name="Scornet D."/>
            <person name="Allen A.E."/>
            <person name="Amoutzias G."/>
            <person name="Anthouard V."/>
            <person name="Artiguenave F."/>
            <person name="Aury J.M."/>
            <person name="Badger J.H."/>
            <person name="Beszteri B."/>
            <person name="Billiau K."/>
            <person name="Bonnet E."/>
            <person name="Bothwell J.H."/>
            <person name="Bowler C."/>
            <person name="Boyen C."/>
            <person name="Brownlee C."/>
            <person name="Carrano C.J."/>
            <person name="Charrier B."/>
            <person name="Cho G.Y."/>
            <person name="Coelho S.M."/>
            <person name="Collen J."/>
            <person name="Corre E."/>
            <person name="Da Silva C."/>
            <person name="Delage L."/>
            <person name="Delaroque N."/>
            <person name="Dittami S.M."/>
            <person name="Doulbeau S."/>
            <person name="Elias M."/>
            <person name="Farnham G."/>
            <person name="Gachon C.M."/>
            <person name="Gschloessl B."/>
            <person name="Heesch S."/>
            <person name="Jabbari K."/>
            <person name="Jubin C."/>
            <person name="Kawai H."/>
            <person name="Kimura K."/>
            <person name="Kloareg B."/>
            <person name="Kupper F.C."/>
            <person name="Lang D."/>
            <person name="Le Bail A."/>
            <person name="Leblanc C."/>
            <person name="Lerouge P."/>
            <person name="Lohr M."/>
            <person name="Lopez P.J."/>
            <person name="Martens C."/>
            <person name="Maumus F."/>
            <person name="Michel G."/>
            <person name="Miranda-Saavedra D."/>
            <person name="Morales J."/>
            <person name="Moreau H."/>
            <person name="Motomura T."/>
            <person name="Nagasato C."/>
            <person name="Napoli C.A."/>
            <person name="Nelson D.R."/>
            <person name="Nyvall-Collen P."/>
            <person name="Peters A.F."/>
            <person name="Pommier C."/>
            <person name="Potin P."/>
            <person name="Poulain J."/>
            <person name="Quesneville H."/>
            <person name="Read B."/>
            <person name="Rensing S.A."/>
            <person name="Ritter A."/>
            <person name="Rousvoal S."/>
            <person name="Samanta M."/>
            <person name="Samson G."/>
            <person name="Schroeder D.C."/>
            <person name="Segurens B."/>
            <person name="Strittmatter M."/>
            <person name="Tonon T."/>
            <person name="Tregear J.W."/>
            <person name="Valentin K."/>
            <person name="von Dassow P."/>
            <person name="Yamagishi T."/>
            <person name="Van de Peer Y."/>
            <person name="Wincker P."/>
        </authorList>
    </citation>
    <scope>NUCLEOTIDE SEQUENCE [LARGE SCALE GENOMIC DNA]</scope>
    <source>
        <strain evidence="3">Ec32 / CCAP1310/4</strain>
    </source>
</reference>
<feature type="compositionally biased region" description="Gly residues" evidence="1">
    <location>
        <begin position="163"/>
        <end position="175"/>
    </location>
</feature>
<feature type="region of interest" description="Disordered" evidence="1">
    <location>
        <begin position="34"/>
        <end position="114"/>
    </location>
</feature>
<organism evidence="2 3">
    <name type="scientific">Ectocarpus siliculosus</name>
    <name type="common">Brown alga</name>
    <name type="synonym">Conferva siliculosa</name>
    <dbReference type="NCBI Taxonomy" id="2880"/>
    <lineage>
        <taxon>Eukaryota</taxon>
        <taxon>Sar</taxon>
        <taxon>Stramenopiles</taxon>
        <taxon>Ochrophyta</taxon>
        <taxon>PX clade</taxon>
        <taxon>Phaeophyceae</taxon>
        <taxon>Ectocarpales</taxon>
        <taxon>Ectocarpaceae</taxon>
        <taxon>Ectocarpus</taxon>
    </lineage>
</organism>
<dbReference type="InParanoid" id="D7G3B3"/>
<feature type="region of interest" description="Disordered" evidence="1">
    <location>
        <begin position="159"/>
        <end position="201"/>
    </location>
</feature>